<reference evidence="5 6" key="1">
    <citation type="journal article" date="2011" name="J. Biotechnol.">
        <title>The complete genome sequence of the dominant Sinorhizobium meliloti field isolate SM11 extends the S. meliloti pan-genome.</title>
        <authorList>
            <person name="Schneiker-Bekel S."/>
            <person name="Wibberg D."/>
            <person name="Bekel T."/>
            <person name="Blom J."/>
            <person name="Linke B."/>
            <person name="Neuweger H."/>
            <person name="Stiens M."/>
            <person name="Vorholter F.J."/>
            <person name="Weidner S."/>
            <person name="Goesmann A."/>
            <person name="Puhler A."/>
            <person name="Schluter A."/>
        </authorList>
    </citation>
    <scope>NUCLEOTIDE SEQUENCE [LARGE SCALE GENOMIC DNA]</scope>
    <source>
        <strain evidence="5 6">SM11</strain>
    </source>
</reference>
<dbReference type="Gene3D" id="3.90.75.20">
    <property type="match status" value="1"/>
</dbReference>
<dbReference type="Pfam" id="PF13392">
    <property type="entry name" value="HNH_3"/>
    <property type="match status" value="1"/>
</dbReference>
<dbReference type="PROSITE" id="PS51032">
    <property type="entry name" value="AP2_ERF"/>
    <property type="match status" value="1"/>
</dbReference>
<dbReference type="EMBL" id="CP001830">
    <property type="protein sequence ID" value="AEH79066.1"/>
    <property type="molecule type" value="Genomic_DNA"/>
</dbReference>
<evidence type="ECO:0000256" key="1">
    <source>
        <dbReference type="ARBA" id="ARBA00023015"/>
    </source>
</evidence>
<dbReference type="Gene3D" id="3.30.730.10">
    <property type="entry name" value="AP2/ERF domain"/>
    <property type="match status" value="1"/>
</dbReference>
<dbReference type="Proteomes" id="UP000009045">
    <property type="component" value="Chromosome"/>
</dbReference>
<dbReference type="SUPFAM" id="SSF54171">
    <property type="entry name" value="DNA-binding domain"/>
    <property type="match status" value="1"/>
</dbReference>
<dbReference type="SUPFAM" id="SSF54060">
    <property type="entry name" value="His-Me finger endonucleases"/>
    <property type="match status" value="1"/>
</dbReference>
<dbReference type="AlphaFoldDB" id="F7X9F8"/>
<dbReference type="InterPro" id="IPR036955">
    <property type="entry name" value="AP2/ERF_dom_sf"/>
</dbReference>
<dbReference type="HOGENOM" id="CLU_095318_1_1_5"/>
<keyword evidence="1" id="KW-0805">Transcription regulation</keyword>
<keyword evidence="2" id="KW-0238">DNA-binding</keyword>
<accession>F7X9F8</accession>
<organism evidence="5 6">
    <name type="scientific">Sinorhizobium meliloti (strain SM11)</name>
    <dbReference type="NCBI Taxonomy" id="707241"/>
    <lineage>
        <taxon>Bacteria</taxon>
        <taxon>Pseudomonadati</taxon>
        <taxon>Pseudomonadota</taxon>
        <taxon>Alphaproteobacteria</taxon>
        <taxon>Hyphomicrobiales</taxon>
        <taxon>Rhizobiaceae</taxon>
        <taxon>Sinorhizobium/Ensifer group</taxon>
        <taxon>Sinorhizobium</taxon>
    </lineage>
</organism>
<evidence type="ECO:0000313" key="6">
    <source>
        <dbReference type="Proteomes" id="UP000009045"/>
    </source>
</evidence>
<gene>
    <name evidence="5" type="ordered locus">SM11_chr1798</name>
</gene>
<dbReference type="InterPro" id="IPR016177">
    <property type="entry name" value="DNA-bd_dom_sf"/>
</dbReference>
<evidence type="ECO:0000259" key="4">
    <source>
        <dbReference type="PROSITE" id="PS51032"/>
    </source>
</evidence>
<dbReference type="GO" id="GO:0003677">
    <property type="term" value="F:DNA binding"/>
    <property type="evidence" value="ECO:0007669"/>
    <property type="project" value="UniProtKB-KW"/>
</dbReference>
<dbReference type="KEGG" id="smx:SM11_chr1798"/>
<evidence type="ECO:0000256" key="2">
    <source>
        <dbReference type="ARBA" id="ARBA00023125"/>
    </source>
</evidence>
<dbReference type="RefSeq" id="WP_014529522.1">
    <property type="nucleotide sequence ID" value="NC_017325.1"/>
</dbReference>
<evidence type="ECO:0000256" key="3">
    <source>
        <dbReference type="ARBA" id="ARBA00023163"/>
    </source>
</evidence>
<sequence>MTDAHGIARDQLRAFIERENDERGYISDLAEIGRERFDYDPATGQLTWRDPGPSAFQTLKGYRIFKRKFAGKPAGSIKKSSGYVLVCVLGRSILAHRIIWAMVHGYDPVDCIDHRDLCRSNNRIDNLRQATRSQNNMNKSLRPENRSGVKGVFWHKASNKWSAAITVDGCKRHLGVFSTFEEAVEARRVAAQTFHGEFARAA</sequence>
<keyword evidence="3" id="KW-0804">Transcription</keyword>
<dbReference type="InterPro" id="IPR044925">
    <property type="entry name" value="His-Me_finger_sf"/>
</dbReference>
<dbReference type="InterPro" id="IPR001471">
    <property type="entry name" value="AP2/ERF_dom"/>
</dbReference>
<proteinExistence type="predicted"/>
<dbReference type="GO" id="GO:0003700">
    <property type="term" value="F:DNA-binding transcription factor activity"/>
    <property type="evidence" value="ECO:0007669"/>
    <property type="project" value="InterPro"/>
</dbReference>
<name>F7X9F8_SINMM</name>
<protein>
    <submittedName>
        <fullName evidence="5">Pathogenesis-related transcriptional factor and ERF protein</fullName>
    </submittedName>
</protein>
<evidence type="ECO:0000313" key="5">
    <source>
        <dbReference type="EMBL" id="AEH79066.1"/>
    </source>
</evidence>
<feature type="domain" description="AP2/ERF" evidence="4">
    <location>
        <begin position="148"/>
        <end position="202"/>
    </location>
</feature>
<dbReference type="InterPro" id="IPR003615">
    <property type="entry name" value="HNH_nuc"/>
</dbReference>